<dbReference type="KEGG" id="bgm:CAL15_23660"/>
<evidence type="ECO:0000313" key="2">
    <source>
        <dbReference type="EMBL" id="ARP97108.1"/>
    </source>
</evidence>
<dbReference type="InterPro" id="IPR008727">
    <property type="entry name" value="PAAR_motif"/>
</dbReference>
<evidence type="ECO:0008006" key="4">
    <source>
        <dbReference type="Google" id="ProtNLM"/>
    </source>
</evidence>
<organism evidence="2 3">
    <name type="scientific">Bordetella genomosp. 13</name>
    <dbReference type="NCBI Taxonomy" id="463040"/>
    <lineage>
        <taxon>Bacteria</taxon>
        <taxon>Pseudomonadati</taxon>
        <taxon>Pseudomonadota</taxon>
        <taxon>Betaproteobacteria</taxon>
        <taxon>Burkholderiales</taxon>
        <taxon>Alcaligenaceae</taxon>
        <taxon>Bordetella</taxon>
    </lineage>
</organism>
<feature type="compositionally biased region" description="Basic and acidic residues" evidence="1">
    <location>
        <begin position="47"/>
        <end position="56"/>
    </location>
</feature>
<dbReference type="STRING" id="463040.CAL15_23660"/>
<dbReference type="CDD" id="cd14737">
    <property type="entry name" value="PAAR_1"/>
    <property type="match status" value="1"/>
</dbReference>
<evidence type="ECO:0000313" key="3">
    <source>
        <dbReference type="Proteomes" id="UP000194161"/>
    </source>
</evidence>
<feature type="compositionally biased region" description="Basic and acidic residues" evidence="1">
    <location>
        <begin position="1"/>
        <end position="16"/>
    </location>
</feature>
<proteinExistence type="predicted"/>
<dbReference type="OrthoDB" id="9807902at2"/>
<evidence type="ECO:0000256" key="1">
    <source>
        <dbReference type="SAM" id="MobiDB-lite"/>
    </source>
</evidence>
<name>A0A1W6ZI68_9BORD</name>
<dbReference type="Pfam" id="PF05488">
    <property type="entry name" value="PAAR_motif"/>
    <property type="match status" value="1"/>
</dbReference>
<protein>
    <recommendedName>
        <fullName evidence="4">Type VI secretion system PAAR protein</fullName>
    </recommendedName>
</protein>
<dbReference type="AlphaFoldDB" id="A0A1W6ZI68"/>
<dbReference type="Gene3D" id="2.60.200.60">
    <property type="match status" value="1"/>
</dbReference>
<sequence length="96" mass="9506">MPSAARLDDLASDHDGAPPTPCIGASPDVSIDGRPAVRQGDPFGSHARPDESDHARSLAGGSGSVFINGKPAGRIGDPISCGGQVAEGSDTVSIGD</sequence>
<dbReference type="RefSeq" id="WP_086080751.1">
    <property type="nucleotide sequence ID" value="NZ_CP021111.1"/>
</dbReference>
<accession>A0A1W6ZI68</accession>
<reference evidence="2 3" key="1">
    <citation type="submission" date="2017-05" db="EMBL/GenBank/DDBJ databases">
        <title>Complete and WGS of Bordetella genogroups.</title>
        <authorList>
            <person name="Spilker T."/>
            <person name="LiPuma J."/>
        </authorList>
    </citation>
    <scope>NUCLEOTIDE SEQUENCE [LARGE SCALE GENOMIC DNA]</scope>
    <source>
        <strain evidence="2 3">AU7206</strain>
    </source>
</reference>
<dbReference type="Proteomes" id="UP000194161">
    <property type="component" value="Chromosome"/>
</dbReference>
<keyword evidence="3" id="KW-1185">Reference proteome</keyword>
<dbReference type="EMBL" id="CP021111">
    <property type="protein sequence ID" value="ARP97108.1"/>
    <property type="molecule type" value="Genomic_DNA"/>
</dbReference>
<feature type="region of interest" description="Disordered" evidence="1">
    <location>
        <begin position="1"/>
        <end position="96"/>
    </location>
</feature>
<gene>
    <name evidence="2" type="ORF">CAL15_23660</name>
</gene>